<dbReference type="InterPro" id="IPR057727">
    <property type="entry name" value="WCX_dom"/>
</dbReference>
<dbReference type="PANTHER" id="PTHR34580:SF3">
    <property type="entry name" value="PROTEIN PAFB"/>
    <property type="match status" value="1"/>
</dbReference>
<dbReference type="InterPro" id="IPR051534">
    <property type="entry name" value="CBASS_pafABC_assoc_protein"/>
</dbReference>
<evidence type="ECO:0000259" key="1">
    <source>
        <dbReference type="Pfam" id="PF13280"/>
    </source>
</evidence>
<keyword evidence="4" id="KW-1185">Reference proteome</keyword>
<dbReference type="PANTHER" id="PTHR34580">
    <property type="match status" value="1"/>
</dbReference>
<evidence type="ECO:0000313" key="4">
    <source>
        <dbReference type="Proteomes" id="UP001161160"/>
    </source>
</evidence>
<dbReference type="AlphaFoldDB" id="A0AA43S6K5"/>
<protein>
    <submittedName>
        <fullName evidence="3">DNA-binding transcriptional regulator YafY</fullName>
    </submittedName>
</protein>
<reference evidence="3" key="1">
    <citation type="submission" date="2023-04" db="EMBL/GenBank/DDBJ databases">
        <title>Genome Encyclopedia of Bacteria and Archaea VI: Functional Genomics of Type Strains.</title>
        <authorList>
            <person name="Whitman W."/>
        </authorList>
    </citation>
    <scope>NUCLEOTIDE SEQUENCE</scope>
    <source>
        <strain evidence="3">Enz.4-51</strain>
    </source>
</reference>
<sequence length="323" mass="37191">MSDLERLHRIKYMIQQRKCVPRDDFLDELEISPATFKRDLEYLRSRLKASIVYDRFMGGYKFENPDHVDKIEMPGLWFSEKEATALVLMQHLLSSLDQGGLIGPHIEPLTSIIDGILGQSETSAKELRKRIKVIGLGSRKNSIENFSEIGAALLKRNRLEIDYYSKGKGEDTKREISPQRLIYYRENWYLDAYCHMRNDLRSFAIDGIRSAVLTNKKAQEVAEKDCHEHFAESYGIFSGKATQRAKLRFTPEHARWVAGEHWHGQQVGSFDKEGYYNLEFDFNQDPELIMDILKHGSGVEVIAPASLKNKVKAELEKAIANYS</sequence>
<keyword evidence="3" id="KW-0238">DNA-binding</keyword>
<organism evidence="3 4">
    <name type="scientific">Polynucleobacter sphagniphilus</name>
    <dbReference type="NCBI Taxonomy" id="1743169"/>
    <lineage>
        <taxon>Bacteria</taxon>
        <taxon>Pseudomonadati</taxon>
        <taxon>Pseudomonadota</taxon>
        <taxon>Betaproteobacteria</taxon>
        <taxon>Burkholderiales</taxon>
        <taxon>Burkholderiaceae</taxon>
        <taxon>Polynucleobacter</taxon>
    </lineage>
</organism>
<dbReference type="PROSITE" id="PS52050">
    <property type="entry name" value="WYL"/>
    <property type="match status" value="1"/>
</dbReference>
<dbReference type="GO" id="GO:0003677">
    <property type="term" value="F:DNA binding"/>
    <property type="evidence" value="ECO:0007669"/>
    <property type="project" value="UniProtKB-KW"/>
</dbReference>
<dbReference type="Pfam" id="PF13280">
    <property type="entry name" value="WYL"/>
    <property type="match status" value="1"/>
</dbReference>
<name>A0AA43S6K5_9BURK</name>
<evidence type="ECO:0000313" key="3">
    <source>
        <dbReference type="EMBL" id="MDH6504818.1"/>
    </source>
</evidence>
<feature type="domain" description="WCX" evidence="2">
    <location>
        <begin position="242"/>
        <end position="318"/>
    </location>
</feature>
<dbReference type="Pfam" id="PF25583">
    <property type="entry name" value="WCX"/>
    <property type="match status" value="1"/>
</dbReference>
<dbReference type="EMBL" id="JARXYA010000015">
    <property type="protein sequence ID" value="MDH6504818.1"/>
    <property type="molecule type" value="Genomic_DNA"/>
</dbReference>
<dbReference type="Proteomes" id="UP001161160">
    <property type="component" value="Unassembled WGS sequence"/>
</dbReference>
<dbReference type="InterPro" id="IPR026881">
    <property type="entry name" value="WYL_dom"/>
</dbReference>
<proteinExistence type="predicted"/>
<feature type="domain" description="WYL" evidence="1">
    <location>
        <begin position="144"/>
        <end position="211"/>
    </location>
</feature>
<evidence type="ECO:0000259" key="2">
    <source>
        <dbReference type="Pfam" id="PF25583"/>
    </source>
</evidence>
<accession>A0AA43S6K5</accession>
<comment type="caution">
    <text evidence="3">The sequence shown here is derived from an EMBL/GenBank/DDBJ whole genome shotgun (WGS) entry which is preliminary data.</text>
</comment>
<gene>
    <name evidence="3" type="ORF">M2127_002147</name>
</gene>
<dbReference type="RefSeq" id="WP_280757053.1">
    <property type="nucleotide sequence ID" value="NZ_JARXXW010000007.1"/>
</dbReference>